<dbReference type="EMBL" id="JAMKOV010000138">
    <property type="protein sequence ID" value="KAI8033423.1"/>
    <property type="molecule type" value="Genomic_DNA"/>
</dbReference>
<proteinExistence type="predicted"/>
<evidence type="ECO:0000313" key="2">
    <source>
        <dbReference type="Proteomes" id="UP001059596"/>
    </source>
</evidence>
<dbReference type="AlphaFoldDB" id="A0A9P9YAL9"/>
<evidence type="ECO:0000313" key="1">
    <source>
        <dbReference type="EMBL" id="KAI8033423.1"/>
    </source>
</evidence>
<dbReference type="Proteomes" id="UP001059596">
    <property type="component" value="Unassembled WGS sequence"/>
</dbReference>
<accession>A0A9P9YAL9</accession>
<feature type="non-terminal residue" evidence="1">
    <location>
        <position position="94"/>
    </location>
</feature>
<gene>
    <name evidence="1" type="ORF">M5D96_013825</name>
</gene>
<name>A0A9P9YAL9_9MUSC</name>
<keyword evidence="2" id="KW-1185">Reference proteome</keyword>
<protein>
    <submittedName>
        <fullName evidence="1">Uncharacterized protein</fullName>
    </submittedName>
</protein>
<sequence length="94" mass="10340">CENSTIRKFCALASEIGSSGENKTTNIQPRKRIVCEGSVKTSKGGDNRDDGKGKSQVKSAVLLFGYSAVLKPKNDLWLRFSRPICGQINFFNVQ</sequence>
<reference evidence="1" key="1">
    <citation type="journal article" date="2023" name="Genome Biol. Evol.">
        <title>Long-read-based Genome Assembly of Drosophila gunungcola Reveals Fewer Chemosensory Genes in Flower-breeding Species.</title>
        <authorList>
            <person name="Negi A."/>
            <person name="Liao B.Y."/>
            <person name="Yeh S.D."/>
        </authorList>
    </citation>
    <scope>NUCLEOTIDE SEQUENCE</scope>
    <source>
        <strain evidence="1">Sukarami</strain>
    </source>
</reference>
<organism evidence="1 2">
    <name type="scientific">Drosophila gunungcola</name>
    <name type="common">fruit fly</name>
    <dbReference type="NCBI Taxonomy" id="103775"/>
    <lineage>
        <taxon>Eukaryota</taxon>
        <taxon>Metazoa</taxon>
        <taxon>Ecdysozoa</taxon>
        <taxon>Arthropoda</taxon>
        <taxon>Hexapoda</taxon>
        <taxon>Insecta</taxon>
        <taxon>Pterygota</taxon>
        <taxon>Neoptera</taxon>
        <taxon>Endopterygota</taxon>
        <taxon>Diptera</taxon>
        <taxon>Brachycera</taxon>
        <taxon>Muscomorpha</taxon>
        <taxon>Ephydroidea</taxon>
        <taxon>Drosophilidae</taxon>
        <taxon>Drosophila</taxon>
        <taxon>Sophophora</taxon>
    </lineage>
</organism>
<comment type="caution">
    <text evidence="1">The sequence shown here is derived from an EMBL/GenBank/DDBJ whole genome shotgun (WGS) entry which is preliminary data.</text>
</comment>